<keyword evidence="3" id="KW-1185">Reference proteome</keyword>
<dbReference type="RefSeq" id="WP_337335922.1">
    <property type="nucleotide sequence ID" value="NZ_JBBDHC010000016.1"/>
</dbReference>
<feature type="signal peptide" evidence="1">
    <location>
        <begin position="1"/>
        <end position="23"/>
    </location>
</feature>
<dbReference type="EMBL" id="JBBDHC010000016">
    <property type="protein sequence ID" value="MEJ1250219.1"/>
    <property type="molecule type" value="Genomic_DNA"/>
</dbReference>
<name>A0AAW9RAP6_9GAMM</name>
<proteinExistence type="predicted"/>
<protein>
    <submittedName>
        <fullName evidence="2">Uncharacterized protein</fullName>
    </submittedName>
</protein>
<organism evidence="2 3">
    <name type="scientific">Denitratimonas tolerans</name>
    <dbReference type="NCBI Taxonomy" id="1338420"/>
    <lineage>
        <taxon>Bacteria</taxon>
        <taxon>Pseudomonadati</taxon>
        <taxon>Pseudomonadota</taxon>
        <taxon>Gammaproteobacteria</taxon>
        <taxon>Lysobacterales</taxon>
        <taxon>Lysobacteraceae</taxon>
        <taxon>Denitratimonas</taxon>
    </lineage>
</organism>
<keyword evidence="1" id="KW-0732">Signal</keyword>
<dbReference type="AlphaFoldDB" id="A0AAW9RAP6"/>
<feature type="chain" id="PRO_5043656561" evidence="1">
    <location>
        <begin position="24"/>
        <end position="258"/>
    </location>
</feature>
<sequence length="258" mass="28037">MKTIISLLALLMAALIPAGQAGAQYCEYTNAPDIDGEYKCGKCAYNPVGYPKYEPFLFINCFYGCLRCQVIAPRPGEDSSYCDEGRRDSFAIEDPANSVLLRLTDALEGADWDALVNKSPAHAMFFVGAKAKGDAGERVDVRDWHIAIPFIPTEAVVRMFQDGSASPASVERASGALNPNQSVKVEARGRSLDGATIELNLATVMEVASGLDEKIQRVLESETYYLTRNESLDYLNNSAVGSYSIDFSIAKSAAHPEK</sequence>
<accession>A0AAW9RAP6</accession>
<comment type="caution">
    <text evidence="2">The sequence shown here is derived from an EMBL/GenBank/DDBJ whole genome shotgun (WGS) entry which is preliminary data.</text>
</comment>
<reference evidence="2 3" key="1">
    <citation type="journal article" date="2016" name="Antonie Van Leeuwenhoek">
        <title>Denitratimonas tolerans gen. nov., sp. nov., a denitrifying bacterium isolated from a bioreactor for tannery wastewater treatment.</title>
        <authorList>
            <person name="Han S.I."/>
            <person name="Kim J.O."/>
            <person name="Lee Y.R."/>
            <person name="Ekpeghere K.I."/>
            <person name="Koh S.C."/>
            <person name="Whang K.S."/>
        </authorList>
    </citation>
    <scope>NUCLEOTIDE SEQUENCE [LARGE SCALE GENOMIC DNA]</scope>
    <source>
        <strain evidence="2 3">KACC 17565</strain>
    </source>
</reference>
<evidence type="ECO:0000313" key="2">
    <source>
        <dbReference type="EMBL" id="MEJ1250219.1"/>
    </source>
</evidence>
<gene>
    <name evidence="2" type="ORF">WB794_11110</name>
</gene>
<dbReference type="Proteomes" id="UP001364472">
    <property type="component" value="Unassembled WGS sequence"/>
</dbReference>
<evidence type="ECO:0000313" key="3">
    <source>
        <dbReference type="Proteomes" id="UP001364472"/>
    </source>
</evidence>
<evidence type="ECO:0000256" key="1">
    <source>
        <dbReference type="SAM" id="SignalP"/>
    </source>
</evidence>